<reference evidence="3 4" key="1">
    <citation type="journal article" date="2018" name="Evol. Lett.">
        <title>Horizontal gene cluster transfer increased hallucinogenic mushroom diversity.</title>
        <authorList>
            <person name="Reynolds H.T."/>
            <person name="Vijayakumar V."/>
            <person name="Gluck-Thaler E."/>
            <person name="Korotkin H.B."/>
            <person name="Matheny P.B."/>
            <person name="Slot J.C."/>
        </authorList>
    </citation>
    <scope>NUCLEOTIDE SEQUENCE [LARGE SCALE GENOMIC DNA]</scope>
    <source>
        <strain evidence="3 4">SRW20</strain>
    </source>
</reference>
<dbReference type="InParanoid" id="A0A409W4L3"/>
<feature type="transmembrane region" description="Helical" evidence="2">
    <location>
        <begin position="107"/>
        <end position="126"/>
    </location>
</feature>
<evidence type="ECO:0000256" key="2">
    <source>
        <dbReference type="SAM" id="Phobius"/>
    </source>
</evidence>
<feature type="transmembrane region" description="Helical" evidence="2">
    <location>
        <begin position="65"/>
        <end position="87"/>
    </location>
</feature>
<proteinExistence type="predicted"/>
<dbReference type="EMBL" id="NHYE01005405">
    <property type="protein sequence ID" value="PPQ73436.1"/>
    <property type="molecule type" value="Genomic_DNA"/>
</dbReference>
<feature type="region of interest" description="Disordered" evidence="1">
    <location>
        <begin position="303"/>
        <end position="328"/>
    </location>
</feature>
<keyword evidence="2" id="KW-0472">Membrane</keyword>
<evidence type="ECO:0000313" key="4">
    <source>
        <dbReference type="Proteomes" id="UP000284706"/>
    </source>
</evidence>
<gene>
    <name evidence="3" type="ORF">CVT26_015823</name>
</gene>
<dbReference type="Proteomes" id="UP000284706">
    <property type="component" value="Unassembled WGS sequence"/>
</dbReference>
<dbReference type="STRING" id="231916.A0A409W4L3"/>
<keyword evidence="2" id="KW-0812">Transmembrane</keyword>
<dbReference type="OrthoDB" id="3267806at2759"/>
<keyword evidence="4" id="KW-1185">Reference proteome</keyword>
<feature type="transmembrane region" description="Helical" evidence="2">
    <location>
        <begin position="190"/>
        <end position="207"/>
    </location>
</feature>
<dbReference type="AlphaFoldDB" id="A0A409W4L3"/>
<accession>A0A409W4L3</accession>
<feature type="transmembrane region" description="Helical" evidence="2">
    <location>
        <begin position="147"/>
        <end position="170"/>
    </location>
</feature>
<sequence length="328" mass="35768">MPVSYPTDASQLSLHESIAWMIGALLSGVAYGVELTLAVNCILLLRRKSLQNAEISKTTRNFHTAYILVACMLGTAAFVWTSISLIYSTLIPLDRLNSLSYYVSNSLGVPFSALELAFIVLVTWGSDGFMLWRCVILYSGITGPRRIVFNALITIAVMISLAFGACGLATNSPVVPWEQDQMLLRFESASLGVNFFLSTLLVCRILYHKRYLERIFGKGYGTAYNKVVAICIESAMLTLFLNTVFIILANTVGSSIVNGPEILIVVKLIIHINAFPSDPTTTLPTVNVGRRDALGTLHFVASTDSESTSTMPEISGTSIHLPPSQKSE</sequence>
<evidence type="ECO:0000256" key="1">
    <source>
        <dbReference type="SAM" id="MobiDB-lite"/>
    </source>
</evidence>
<evidence type="ECO:0000313" key="3">
    <source>
        <dbReference type="EMBL" id="PPQ73436.1"/>
    </source>
</evidence>
<name>A0A409W4L3_9AGAR</name>
<protein>
    <submittedName>
        <fullName evidence="3">Uncharacterized protein</fullName>
    </submittedName>
</protein>
<keyword evidence="2" id="KW-1133">Transmembrane helix</keyword>
<feature type="transmembrane region" description="Helical" evidence="2">
    <location>
        <begin position="227"/>
        <end position="248"/>
    </location>
</feature>
<organism evidence="3 4">
    <name type="scientific">Gymnopilus dilepis</name>
    <dbReference type="NCBI Taxonomy" id="231916"/>
    <lineage>
        <taxon>Eukaryota</taxon>
        <taxon>Fungi</taxon>
        <taxon>Dikarya</taxon>
        <taxon>Basidiomycota</taxon>
        <taxon>Agaricomycotina</taxon>
        <taxon>Agaricomycetes</taxon>
        <taxon>Agaricomycetidae</taxon>
        <taxon>Agaricales</taxon>
        <taxon>Agaricineae</taxon>
        <taxon>Hymenogastraceae</taxon>
        <taxon>Gymnopilus</taxon>
    </lineage>
</organism>
<comment type="caution">
    <text evidence="3">The sequence shown here is derived from an EMBL/GenBank/DDBJ whole genome shotgun (WGS) entry which is preliminary data.</text>
</comment>
<feature type="transmembrane region" description="Helical" evidence="2">
    <location>
        <begin position="20"/>
        <end position="45"/>
    </location>
</feature>